<dbReference type="SUPFAM" id="SSF51126">
    <property type="entry name" value="Pectin lyase-like"/>
    <property type="match status" value="1"/>
</dbReference>
<evidence type="ECO:0000313" key="3">
    <source>
        <dbReference type="EMBL" id="MBD1261665.1"/>
    </source>
</evidence>
<proteinExistence type="predicted"/>
<reference evidence="3 6" key="2">
    <citation type="submission" date="2020-07" db="EMBL/GenBank/DDBJ databases">
        <title>The draft genome sequence of Maribacter polysiphoniae KCTC 22021.</title>
        <authorList>
            <person name="Mu L."/>
        </authorList>
    </citation>
    <scope>NUCLEOTIDE SEQUENCE [LARGE SCALE GENOMIC DNA]</scope>
    <source>
        <strain evidence="3 6">KCTC 22021</strain>
    </source>
</reference>
<evidence type="ECO:0000256" key="1">
    <source>
        <dbReference type="SAM" id="SignalP"/>
    </source>
</evidence>
<dbReference type="EMBL" id="JACWLN010000006">
    <property type="protein sequence ID" value="MBD1261665.1"/>
    <property type="molecule type" value="Genomic_DNA"/>
</dbReference>
<dbReference type="InterPro" id="IPR011050">
    <property type="entry name" value="Pectin_lyase_fold/virulence"/>
</dbReference>
<dbReference type="RefSeq" id="WP_109652227.1">
    <property type="nucleotide sequence ID" value="NZ_JACWLN010000006.1"/>
</dbReference>
<dbReference type="InterPro" id="IPR039448">
    <property type="entry name" value="Beta_helix"/>
</dbReference>
<keyword evidence="1" id="KW-0732">Signal</keyword>
<organism evidence="4 5">
    <name type="scientific">Maribacter polysiphoniae</name>
    <dbReference type="NCBI Taxonomy" id="429344"/>
    <lineage>
        <taxon>Bacteria</taxon>
        <taxon>Pseudomonadati</taxon>
        <taxon>Bacteroidota</taxon>
        <taxon>Flavobacteriia</taxon>
        <taxon>Flavobacteriales</taxon>
        <taxon>Flavobacteriaceae</taxon>
        <taxon>Maribacter</taxon>
    </lineage>
</organism>
<feature type="chain" id="PRO_5016238250" evidence="1">
    <location>
        <begin position="22"/>
        <end position="555"/>
    </location>
</feature>
<sequence>MKKPYVLLLFFLLLNSFHSNAQVIYVDQQLKTDCTGNYSISNRDCSGFDGDAYKTLESAAKVATAGTQVLIRGGVFNKQFSPQNSGEENKYITFENFGDEVVQFTGDSLAPALWIDQKDYIIIKGLKFLDCPQFMSIKSSSHITVENCYFENSTLFESCQLKTMGDYFVFRNNIVKNGTDLLSIQGGSFHLVEGNTFHTASHTCLVFMGVHNSAIRNNILINPIQKLLEIFATRDREWSDPYRKSEHILIENNLFGPNSQRDGLYKGKTAPASWGTQFAGVKCIMRNNIFAGCDGGMDFCGYGRVGGDGDSPEAVFNFSNRTYNNTVYSNGERGRYGSGPGVVMSHNPYSEQYDNIFMNNIFYANRIFKDAHTQRDVPSVQIAYSSSANPSETRFYNNNVTPQSDKNEVVVWMKKKNMGYTLDAFEQAYPDYNRNNIQGNPQFIAKQPNVKKLERSEYGLTKDSPCVDAGAFLTYAIGADQNNVLKVGDPYFFSDGFNIVEGDMIRVGTEEAQVLSIDYDTGYLILNKKIQWKDKAPVSLIYKGNAPDIGAVESY</sequence>
<evidence type="ECO:0000313" key="6">
    <source>
        <dbReference type="Proteomes" id="UP000651837"/>
    </source>
</evidence>
<protein>
    <submittedName>
        <fullName evidence="4">Parallel beta helix pectate lyase-like protein</fullName>
    </submittedName>
    <submittedName>
        <fullName evidence="3">Right-handed parallel beta-helix repeat-containing protein</fullName>
    </submittedName>
</protein>
<feature type="signal peptide" evidence="1">
    <location>
        <begin position="1"/>
        <end position="21"/>
    </location>
</feature>
<evidence type="ECO:0000313" key="4">
    <source>
        <dbReference type="EMBL" id="PWK22531.1"/>
    </source>
</evidence>
<gene>
    <name evidence="3" type="ORF">HZY62_13755</name>
    <name evidence="4" type="ORF">LX92_03006</name>
</gene>
<dbReference type="AlphaFoldDB" id="A0A316DWP4"/>
<dbReference type="GO" id="GO:0016829">
    <property type="term" value="F:lyase activity"/>
    <property type="evidence" value="ECO:0007669"/>
    <property type="project" value="UniProtKB-KW"/>
</dbReference>
<evidence type="ECO:0000259" key="2">
    <source>
        <dbReference type="Pfam" id="PF13229"/>
    </source>
</evidence>
<dbReference type="OrthoDB" id="9763537at2"/>
<dbReference type="Gene3D" id="2.160.20.10">
    <property type="entry name" value="Single-stranded right-handed beta-helix, Pectin lyase-like"/>
    <property type="match status" value="1"/>
</dbReference>
<reference evidence="4 5" key="1">
    <citation type="submission" date="2018-05" db="EMBL/GenBank/DDBJ databases">
        <title>Genomic Encyclopedia of Archaeal and Bacterial Type Strains, Phase II (KMG-II): from individual species to whole genera.</title>
        <authorList>
            <person name="Goeker M."/>
        </authorList>
    </citation>
    <scope>NUCLEOTIDE SEQUENCE [LARGE SCALE GENOMIC DNA]</scope>
    <source>
        <strain evidence="4 5">DSM 23514</strain>
    </source>
</reference>
<feature type="domain" description="Right handed beta helix" evidence="2">
    <location>
        <begin position="112"/>
        <end position="223"/>
    </location>
</feature>
<dbReference type="Proteomes" id="UP000651837">
    <property type="component" value="Unassembled WGS sequence"/>
</dbReference>
<name>A0A316DWP4_9FLAO</name>
<accession>A0A316DWP4</accession>
<comment type="caution">
    <text evidence="4">The sequence shown here is derived from an EMBL/GenBank/DDBJ whole genome shotgun (WGS) entry which is preliminary data.</text>
</comment>
<dbReference type="EMBL" id="QGGQ01000007">
    <property type="protein sequence ID" value="PWK22531.1"/>
    <property type="molecule type" value="Genomic_DNA"/>
</dbReference>
<evidence type="ECO:0000313" key="5">
    <source>
        <dbReference type="Proteomes" id="UP000245667"/>
    </source>
</evidence>
<dbReference type="InterPro" id="IPR012334">
    <property type="entry name" value="Pectin_lyas_fold"/>
</dbReference>
<keyword evidence="6" id="KW-1185">Reference proteome</keyword>
<dbReference type="Pfam" id="PF13229">
    <property type="entry name" value="Beta_helix"/>
    <property type="match status" value="1"/>
</dbReference>
<keyword evidence="4" id="KW-0456">Lyase</keyword>
<dbReference type="Proteomes" id="UP000245667">
    <property type="component" value="Unassembled WGS sequence"/>
</dbReference>